<accession>A0A401QJJ7</accession>
<dbReference type="GO" id="GO:0004499">
    <property type="term" value="F:N,N-dimethylaniline monooxygenase activity"/>
    <property type="evidence" value="ECO:0007669"/>
    <property type="project" value="InterPro"/>
</dbReference>
<dbReference type="Proteomes" id="UP000288216">
    <property type="component" value="Unassembled WGS sequence"/>
</dbReference>
<evidence type="ECO:0000256" key="1">
    <source>
        <dbReference type="ARBA" id="ARBA00001974"/>
    </source>
</evidence>
<comment type="similarity">
    <text evidence="2 7">Belongs to the FMO family.</text>
</comment>
<dbReference type="AlphaFoldDB" id="A0A401QJJ7"/>
<organism evidence="8 9">
    <name type="scientific">Scyliorhinus torazame</name>
    <name type="common">Cloudy catshark</name>
    <name type="synonym">Catulus torazame</name>
    <dbReference type="NCBI Taxonomy" id="75743"/>
    <lineage>
        <taxon>Eukaryota</taxon>
        <taxon>Metazoa</taxon>
        <taxon>Chordata</taxon>
        <taxon>Craniata</taxon>
        <taxon>Vertebrata</taxon>
        <taxon>Chondrichthyes</taxon>
        <taxon>Elasmobranchii</taxon>
        <taxon>Galeomorphii</taxon>
        <taxon>Galeoidea</taxon>
        <taxon>Carcharhiniformes</taxon>
        <taxon>Scyliorhinidae</taxon>
        <taxon>Scyliorhinus</taxon>
    </lineage>
</organism>
<protein>
    <recommendedName>
        <fullName evidence="7">Flavin-containing monooxygenase</fullName>
        <ecNumber evidence="7">1.-.-.-</ecNumber>
    </recommendedName>
</protein>
<keyword evidence="5" id="KW-0521">NADP</keyword>
<keyword evidence="7" id="KW-0503">Monooxygenase</keyword>
<keyword evidence="6 7" id="KW-0560">Oxidoreductase</keyword>
<sequence>MVSDELPTRIISGTILMKPNVKCFSETSAVFADGTVEEVDWVVFATGYTVEYPFLKEEGIVDVKASHVSLYKLMIPPQLEHSTIAVIGLIDPLMAIMPIAEIQCRWAVRVFKGLRTFPSE</sequence>
<dbReference type="Gene3D" id="3.50.50.60">
    <property type="entry name" value="FAD/NAD(P)-binding domain"/>
    <property type="match status" value="2"/>
</dbReference>
<comment type="cofactor">
    <cofactor evidence="1 7">
        <name>FAD</name>
        <dbReference type="ChEBI" id="CHEBI:57692"/>
    </cofactor>
</comment>
<dbReference type="OrthoDB" id="66881at2759"/>
<keyword evidence="3 7" id="KW-0285">Flavoprotein</keyword>
<dbReference type="GO" id="GO:0050660">
    <property type="term" value="F:flavin adenine dinucleotide binding"/>
    <property type="evidence" value="ECO:0007669"/>
    <property type="project" value="InterPro"/>
</dbReference>
<dbReference type="SUPFAM" id="SSF51905">
    <property type="entry name" value="FAD/NAD(P)-binding domain"/>
    <property type="match status" value="1"/>
</dbReference>
<dbReference type="FunFam" id="3.50.50.60:FF:000023">
    <property type="entry name" value="Dimethylaniline monooxygenase [N-oxide-forming]"/>
    <property type="match status" value="1"/>
</dbReference>
<keyword evidence="9" id="KW-1185">Reference proteome</keyword>
<evidence type="ECO:0000256" key="4">
    <source>
        <dbReference type="ARBA" id="ARBA00022827"/>
    </source>
</evidence>
<evidence type="ECO:0000313" key="9">
    <source>
        <dbReference type="Proteomes" id="UP000288216"/>
    </source>
</evidence>
<name>A0A401QJJ7_SCYTO</name>
<evidence type="ECO:0000256" key="7">
    <source>
        <dbReference type="RuleBase" id="RU361177"/>
    </source>
</evidence>
<dbReference type="STRING" id="75743.A0A401QJJ7"/>
<reference evidence="8 9" key="1">
    <citation type="journal article" date="2018" name="Nat. Ecol. Evol.">
        <title>Shark genomes provide insights into elasmobranch evolution and the origin of vertebrates.</title>
        <authorList>
            <person name="Hara Y"/>
            <person name="Yamaguchi K"/>
            <person name="Onimaru K"/>
            <person name="Kadota M"/>
            <person name="Koyanagi M"/>
            <person name="Keeley SD"/>
            <person name="Tatsumi K"/>
            <person name="Tanaka K"/>
            <person name="Motone F"/>
            <person name="Kageyama Y"/>
            <person name="Nozu R"/>
            <person name="Adachi N"/>
            <person name="Nishimura O"/>
            <person name="Nakagawa R"/>
            <person name="Tanegashima C"/>
            <person name="Kiyatake I"/>
            <person name="Matsumoto R"/>
            <person name="Murakumo K"/>
            <person name="Nishida K"/>
            <person name="Terakita A"/>
            <person name="Kuratani S"/>
            <person name="Sato K"/>
            <person name="Hyodo S Kuraku.S."/>
        </authorList>
    </citation>
    <scope>NUCLEOTIDE SEQUENCE [LARGE SCALE GENOMIC DNA]</scope>
</reference>
<evidence type="ECO:0000313" key="8">
    <source>
        <dbReference type="EMBL" id="GCB85545.1"/>
    </source>
</evidence>
<keyword evidence="4 7" id="KW-0274">FAD</keyword>
<evidence type="ECO:0000256" key="2">
    <source>
        <dbReference type="ARBA" id="ARBA00009183"/>
    </source>
</evidence>
<dbReference type="EMBL" id="BFAA01176555">
    <property type="protein sequence ID" value="GCB85545.1"/>
    <property type="molecule type" value="Genomic_DNA"/>
</dbReference>
<dbReference type="InterPro" id="IPR050346">
    <property type="entry name" value="FMO-like"/>
</dbReference>
<dbReference type="PANTHER" id="PTHR23023">
    <property type="entry name" value="DIMETHYLANILINE MONOOXYGENASE"/>
    <property type="match status" value="1"/>
</dbReference>
<dbReference type="EC" id="1.-.-.-" evidence="7"/>
<dbReference type="InterPro" id="IPR036188">
    <property type="entry name" value="FAD/NAD-bd_sf"/>
</dbReference>
<dbReference type="GO" id="GO:0050661">
    <property type="term" value="F:NADP binding"/>
    <property type="evidence" value="ECO:0007669"/>
    <property type="project" value="InterPro"/>
</dbReference>
<proteinExistence type="inferred from homology"/>
<gene>
    <name evidence="8" type="ORF">scyTo_0026261</name>
</gene>
<dbReference type="OMA" id="DPLMAIM"/>
<dbReference type="Pfam" id="PF00743">
    <property type="entry name" value="FMO-like"/>
    <property type="match status" value="1"/>
</dbReference>
<evidence type="ECO:0000256" key="3">
    <source>
        <dbReference type="ARBA" id="ARBA00022630"/>
    </source>
</evidence>
<evidence type="ECO:0000256" key="5">
    <source>
        <dbReference type="ARBA" id="ARBA00022857"/>
    </source>
</evidence>
<dbReference type="InterPro" id="IPR020946">
    <property type="entry name" value="Flavin_mOase-like"/>
</dbReference>
<evidence type="ECO:0000256" key="6">
    <source>
        <dbReference type="ARBA" id="ARBA00023002"/>
    </source>
</evidence>
<comment type="caution">
    <text evidence="8">The sequence shown here is derived from an EMBL/GenBank/DDBJ whole genome shotgun (WGS) entry which is preliminary data.</text>
</comment>